<dbReference type="Proteomes" id="UP000494119">
    <property type="component" value="Unassembled WGS sequence"/>
</dbReference>
<organism evidence="2 3">
    <name type="scientific">Paraburkholderia caffeinitolerans</name>
    <dbReference type="NCBI Taxonomy" id="1723730"/>
    <lineage>
        <taxon>Bacteria</taxon>
        <taxon>Pseudomonadati</taxon>
        <taxon>Pseudomonadota</taxon>
        <taxon>Betaproteobacteria</taxon>
        <taxon>Burkholderiales</taxon>
        <taxon>Burkholderiaceae</taxon>
        <taxon>Paraburkholderia</taxon>
    </lineage>
</organism>
<evidence type="ECO:0000313" key="2">
    <source>
        <dbReference type="EMBL" id="CAB3802134.1"/>
    </source>
</evidence>
<name>A0A6J5GM28_9BURK</name>
<protein>
    <submittedName>
        <fullName evidence="2">Uncharacterized protein</fullName>
    </submittedName>
</protein>
<evidence type="ECO:0000313" key="3">
    <source>
        <dbReference type="Proteomes" id="UP000494119"/>
    </source>
</evidence>
<sequence>MRLTTSSNFGRNAGGMQWTSIFIVVVGSVTLNDTNTEPNGQVTSVDGGATLP</sequence>
<keyword evidence="3" id="KW-1185">Reference proteome</keyword>
<accession>A0A6J5GM28</accession>
<dbReference type="AlphaFoldDB" id="A0A6J5GM28"/>
<dbReference type="EMBL" id="CADIKL010000036">
    <property type="protein sequence ID" value="CAB3802134.1"/>
    <property type="molecule type" value="Genomic_DNA"/>
</dbReference>
<gene>
    <name evidence="2" type="ORF">LMG28688_05514</name>
</gene>
<reference evidence="2 3" key="1">
    <citation type="submission" date="2020-04" db="EMBL/GenBank/DDBJ databases">
        <authorList>
            <person name="De Canck E."/>
        </authorList>
    </citation>
    <scope>NUCLEOTIDE SEQUENCE [LARGE SCALE GENOMIC DNA]</scope>
    <source>
        <strain evidence="2 3">LMG 28688</strain>
    </source>
</reference>
<feature type="compositionally biased region" description="Polar residues" evidence="1">
    <location>
        <begin position="33"/>
        <end position="44"/>
    </location>
</feature>
<evidence type="ECO:0000256" key="1">
    <source>
        <dbReference type="SAM" id="MobiDB-lite"/>
    </source>
</evidence>
<feature type="region of interest" description="Disordered" evidence="1">
    <location>
        <begin position="33"/>
        <end position="52"/>
    </location>
</feature>
<proteinExistence type="predicted"/>